<evidence type="ECO:0000313" key="4">
    <source>
        <dbReference type="Proteomes" id="UP000306509"/>
    </source>
</evidence>
<dbReference type="STRING" id="180332.GCA_000797495_02570"/>
<dbReference type="AlphaFoldDB" id="A0A4V6HSH7"/>
<dbReference type="PIRSF" id="PIRSF008459">
    <property type="entry name" value="UCP008459"/>
    <property type="match status" value="1"/>
</dbReference>
<feature type="domain" description="CASTOR ACT" evidence="1">
    <location>
        <begin position="53"/>
        <end position="114"/>
    </location>
</feature>
<dbReference type="RefSeq" id="WP_027296901.1">
    <property type="nucleotide sequence ID" value="NZ_CABMJZ010000074.1"/>
</dbReference>
<dbReference type="PANTHER" id="PTHR31131">
    <property type="entry name" value="CHROMOSOME 1, WHOLE GENOME SHOTGUN SEQUENCE"/>
    <property type="match status" value="1"/>
</dbReference>
<sequence length="121" mass="13890">MYIRLLEPKFSVCKLKAGAKIPYDEEFVFTGKTDEELSLVCPENMVPDQFLEREDGWRGFRIEGVLDFSMIGVIAKLSKLLAEHEVGIFVISTFNTDYVFVKEENWKKTVATLKTNGYGIR</sequence>
<dbReference type="InterPro" id="IPR051719">
    <property type="entry name" value="CASTOR_mTORC1"/>
</dbReference>
<dbReference type="InterPro" id="IPR016540">
    <property type="entry name" value="UCP008459"/>
</dbReference>
<keyword evidence="4" id="KW-1185">Reference proteome</keyword>
<dbReference type="InterPro" id="IPR049447">
    <property type="entry name" value="A9CJY8-like_N"/>
</dbReference>
<feature type="domain" description="A9CJY8-like N-terminal" evidence="2">
    <location>
        <begin position="9"/>
        <end position="48"/>
    </location>
</feature>
<comment type="caution">
    <text evidence="3">The sequence shown here is derived from an EMBL/GenBank/DDBJ whole genome shotgun (WGS) entry which is preliminary data.</text>
</comment>
<dbReference type="Pfam" id="PF21631">
    <property type="entry name" value="A9CJY8-like_N"/>
    <property type="match status" value="1"/>
</dbReference>
<reference evidence="3 4" key="1">
    <citation type="journal article" date="2019" name="Anaerobe">
        <title>Detection of Robinsoniella peoriensis in multiple bone samples of a trauma patient.</title>
        <authorList>
            <person name="Schrottner P."/>
            <person name="Hartwich K."/>
            <person name="Bunk B."/>
            <person name="Schober I."/>
            <person name="Helbig S."/>
            <person name="Rudolph W.W."/>
            <person name="Gunzer F."/>
        </authorList>
    </citation>
    <scope>NUCLEOTIDE SEQUENCE [LARGE SCALE GENOMIC DNA]</scope>
    <source>
        <strain evidence="3 4">DSM 106044</strain>
    </source>
</reference>
<dbReference type="SUPFAM" id="SSF55021">
    <property type="entry name" value="ACT-like"/>
    <property type="match status" value="2"/>
</dbReference>
<dbReference type="InterPro" id="IPR027795">
    <property type="entry name" value="CASTOR_ACT_dom"/>
</dbReference>
<dbReference type="Proteomes" id="UP000306509">
    <property type="component" value="Unassembled WGS sequence"/>
</dbReference>
<evidence type="ECO:0000259" key="2">
    <source>
        <dbReference type="Pfam" id="PF21631"/>
    </source>
</evidence>
<evidence type="ECO:0000313" key="3">
    <source>
        <dbReference type="EMBL" id="TLD03018.1"/>
    </source>
</evidence>
<dbReference type="EMBL" id="QGQD01000001">
    <property type="protein sequence ID" value="TLD03018.1"/>
    <property type="molecule type" value="Genomic_DNA"/>
</dbReference>
<dbReference type="Pfam" id="PF13840">
    <property type="entry name" value="ACT_7"/>
    <property type="match status" value="1"/>
</dbReference>
<dbReference type="PANTHER" id="PTHR31131:SF6">
    <property type="entry name" value="CASTOR ACT DOMAIN-CONTAINING PROTEIN"/>
    <property type="match status" value="1"/>
</dbReference>
<protein>
    <submittedName>
        <fullName evidence="3">Uncharacterized protein</fullName>
    </submittedName>
</protein>
<dbReference type="Gene3D" id="3.30.2130.10">
    <property type="entry name" value="VC0802-like"/>
    <property type="match status" value="1"/>
</dbReference>
<accession>A0A4V6HSH7</accession>
<organism evidence="3 4">
    <name type="scientific">Robinsoniella peoriensis</name>
    <dbReference type="NCBI Taxonomy" id="180332"/>
    <lineage>
        <taxon>Bacteria</taxon>
        <taxon>Bacillati</taxon>
        <taxon>Bacillota</taxon>
        <taxon>Clostridia</taxon>
        <taxon>Lachnospirales</taxon>
        <taxon>Lachnospiraceae</taxon>
        <taxon>Robinsoniella</taxon>
    </lineage>
</organism>
<gene>
    <name evidence="3" type="ORF">DSM106044_00042</name>
</gene>
<dbReference type="InterPro" id="IPR045865">
    <property type="entry name" value="ACT-like_dom_sf"/>
</dbReference>
<dbReference type="OrthoDB" id="5615858at2"/>
<name>A0A4V6HSH7_9FIRM</name>
<evidence type="ECO:0000259" key="1">
    <source>
        <dbReference type="Pfam" id="PF13840"/>
    </source>
</evidence>
<proteinExistence type="predicted"/>